<evidence type="ECO:0000313" key="5">
    <source>
        <dbReference type="EMBL" id="SMO36174.1"/>
    </source>
</evidence>
<dbReference type="InterPro" id="IPR015421">
    <property type="entry name" value="PyrdxlP-dep_Trfase_major"/>
</dbReference>
<dbReference type="PANTHER" id="PTHR30244:SF34">
    <property type="entry name" value="DTDP-4-AMINO-4,6-DIDEOXYGALACTOSE TRANSAMINASE"/>
    <property type="match status" value="1"/>
</dbReference>
<dbReference type="InterPro" id="IPR000653">
    <property type="entry name" value="DegT/StrS_aminotransferase"/>
</dbReference>
<protein>
    <submittedName>
        <fullName evidence="5">dTDP-4-amino-4,6-dideoxygalactose transaminase</fullName>
    </submittedName>
</protein>
<sequence length="409" mass="45869">MSIPFSPPRIDQKIIDEVVNAMKSGWITTGPKTKLFEKELAEYTGVPAVLCLNSATAGLELALRWFGVQEGDEVILPAYTYCATANVVVHCGAKPVFVDINADDFNISVSEIAKHITTKTKVIMPVDFGGMPCDYDAINALVNAHRVKDKFVPRNEIQHSLGRIMVLSDAAHSIGGKYQNNKVGGLADLSVISFHAVKNLTTAEGGAMCFNLPTPFDNHKVYNDLVIKSLHGQNKDALAKVKPGAWKYDIVEPGYKYNMTDILASIGLVELARYDNDTLPKRKYVCDRYSKLLKEYSWAQLPIFEDIKRESSYHLYPLRIVEITEKQRDGIIAMIAEAEIAVNVHFIPLPMMSFYKQQGYDISDYVVSYDNYSREISLPVFYDLNDRQIEEVVNVLIDSVERVVNKVSI</sequence>
<feature type="active site" description="Proton acceptor" evidence="2">
    <location>
        <position position="198"/>
    </location>
</feature>
<reference evidence="5 6" key="1">
    <citation type="submission" date="2017-05" db="EMBL/GenBank/DDBJ databases">
        <authorList>
            <person name="Varghese N."/>
            <person name="Submissions S."/>
        </authorList>
    </citation>
    <scope>NUCLEOTIDE SEQUENCE [LARGE SCALE GENOMIC DNA]</scope>
    <source>
        <strain evidence="5 6">DSM 21342</strain>
    </source>
</reference>
<gene>
    <name evidence="5" type="ORF">SAMN06265350_101271</name>
</gene>
<dbReference type="Gene3D" id="3.90.1150.10">
    <property type="entry name" value="Aspartate Aminotransferase, domain 1"/>
    <property type="match status" value="1"/>
</dbReference>
<dbReference type="RefSeq" id="WP_142600811.1">
    <property type="nucleotide sequence ID" value="NZ_FXSZ01000001.1"/>
</dbReference>
<evidence type="ECO:0000256" key="3">
    <source>
        <dbReference type="PIRSR" id="PIRSR000390-2"/>
    </source>
</evidence>
<organism evidence="5 6">
    <name type="scientific">Solitalea koreensis</name>
    <dbReference type="NCBI Taxonomy" id="543615"/>
    <lineage>
        <taxon>Bacteria</taxon>
        <taxon>Pseudomonadati</taxon>
        <taxon>Bacteroidota</taxon>
        <taxon>Sphingobacteriia</taxon>
        <taxon>Sphingobacteriales</taxon>
        <taxon>Sphingobacteriaceae</taxon>
        <taxon>Solitalea</taxon>
    </lineage>
</organism>
<dbReference type="GO" id="GO:0030170">
    <property type="term" value="F:pyridoxal phosphate binding"/>
    <property type="evidence" value="ECO:0007669"/>
    <property type="project" value="TreeGrafter"/>
</dbReference>
<dbReference type="Proteomes" id="UP000315971">
    <property type="component" value="Unassembled WGS sequence"/>
</dbReference>
<dbReference type="EMBL" id="FXSZ01000001">
    <property type="protein sequence ID" value="SMO36174.1"/>
    <property type="molecule type" value="Genomic_DNA"/>
</dbReference>
<dbReference type="CDD" id="cd00616">
    <property type="entry name" value="AHBA_syn"/>
    <property type="match status" value="1"/>
</dbReference>
<evidence type="ECO:0000256" key="4">
    <source>
        <dbReference type="RuleBase" id="RU004508"/>
    </source>
</evidence>
<dbReference type="InterPro" id="IPR015424">
    <property type="entry name" value="PyrdxlP-dep_Trfase"/>
</dbReference>
<dbReference type="SUPFAM" id="SSF53383">
    <property type="entry name" value="PLP-dependent transferases"/>
    <property type="match status" value="1"/>
</dbReference>
<dbReference type="PANTHER" id="PTHR30244">
    <property type="entry name" value="TRANSAMINASE"/>
    <property type="match status" value="1"/>
</dbReference>
<evidence type="ECO:0000256" key="1">
    <source>
        <dbReference type="ARBA" id="ARBA00037999"/>
    </source>
</evidence>
<dbReference type="Gene3D" id="3.40.640.10">
    <property type="entry name" value="Type I PLP-dependent aspartate aminotransferase-like (Major domain)"/>
    <property type="match status" value="1"/>
</dbReference>
<evidence type="ECO:0000313" key="6">
    <source>
        <dbReference type="Proteomes" id="UP000315971"/>
    </source>
</evidence>
<dbReference type="Pfam" id="PF01041">
    <property type="entry name" value="DegT_DnrJ_EryC1"/>
    <property type="match status" value="2"/>
</dbReference>
<dbReference type="OrthoDB" id="9804264at2"/>
<dbReference type="PIRSF" id="PIRSF000390">
    <property type="entry name" value="PLP_StrS"/>
    <property type="match status" value="1"/>
</dbReference>
<proteinExistence type="inferred from homology"/>
<dbReference type="InterPro" id="IPR015422">
    <property type="entry name" value="PyrdxlP-dep_Trfase_small"/>
</dbReference>
<dbReference type="GO" id="GO:0000271">
    <property type="term" value="P:polysaccharide biosynthetic process"/>
    <property type="evidence" value="ECO:0007669"/>
    <property type="project" value="TreeGrafter"/>
</dbReference>
<accession>A0A521AMW2</accession>
<evidence type="ECO:0000256" key="2">
    <source>
        <dbReference type="PIRSR" id="PIRSR000390-1"/>
    </source>
</evidence>
<feature type="modified residue" description="N6-(pyridoxal phosphate)lysine" evidence="3">
    <location>
        <position position="198"/>
    </location>
</feature>
<keyword evidence="6" id="KW-1185">Reference proteome</keyword>
<name>A0A521AMW2_9SPHI</name>
<dbReference type="AlphaFoldDB" id="A0A521AMW2"/>
<comment type="similarity">
    <text evidence="1 4">Belongs to the DegT/DnrJ/EryC1 family.</text>
</comment>
<keyword evidence="3 4" id="KW-0663">Pyridoxal phosphate</keyword>
<dbReference type="GO" id="GO:0008483">
    <property type="term" value="F:transaminase activity"/>
    <property type="evidence" value="ECO:0007669"/>
    <property type="project" value="TreeGrafter"/>
</dbReference>